<evidence type="ECO:0000313" key="2">
    <source>
        <dbReference type="EMBL" id="KAK3932640.1"/>
    </source>
</evidence>
<dbReference type="EMBL" id="JAHWGI010001438">
    <property type="protein sequence ID" value="KAK3932640.1"/>
    <property type="molecule type" value="Genomic_DNA"/>
</dbReference>
<evidence type="ECO:0000256" key="1">
    <source>
        <dbReference type="SAM" id="MobiDB-lite"/>
    </source>
</evidence>
<feature type="compositionally biased region" description="Gly residues" evidence="1">
    <location>
        <begin position="1"/>
        <end position="10"/>
    </location>
</feature>
<sequence>MDGGGGGAGGQQNPPGPSRFRFDSFQPGRERWATYEMRLTIALDAQGFRSDNERKSALLQVCNSEVFEALLGQLYPRTPDSGEVTFDTVKLALAARYGGHTSTLVGAETEFLNRMQQPNESLTEYLSELRRLARQGEFPQSAMAGRLKTQLVRGCGDERAREKLLRKSDNYSLEKVVEVIAGFERARGTMQSVAPSQSPWTMVNTAQLYNPYFPTASFPHMGPAGEEHMTDPGQWSVPPDPEQAADAEVATYHIDQAQGSAEGEEDLDFLFYMEASRQDEGDAAVLCSDLLNEDGFH</sequence>
<evidence type="ECO:0000313" key="3">
    <source>
        <dbReference type="Proteomes" id="UP001219518"/>
    </source>
</evidence>
<comment type="caution">
    <text evidence="2">The sequence shown here is derived from an EMBL/GenBank/DDBJ whole genome shotgun (WGS) entry which is preliminary data.</text>
</comment>
<protein>
    <submittedName>
        <fullName evidence="2">Feruloyl esterase C</fullName>
    </submittedName>
</protein>
<dbReference type="Proteomes" id="UP001219518">
    <property type="component" value="Unassembled WGS sequence"/>
</dbReference>
<dbReference type="PANTHER" id="PTHR33198:SF19">
    <property type="entry name" value="CCHC-TYPE DOMAIN-CONTAINING PROTEIN"/>
    <property type="match status" value="1"/>
</dbReference>
<reference evidence="2" key="2">
    <citation type="journal article" date="2023" name="BMC Genomics">
        <title>Pest status, molecular evolution, and epigenetic factors derived from the genome assembly of Frankliniella fusca, a thysanopteran phytovirus vector.</title>
        <authorList>
            <person name="Catto M.A."/>
            <person name="Labadie P.E."/>
            <person name="Jacobson A.L."/>
            <person name="Kennedy G.G."/>
            <person name="Srinivasan R."/>
            <person name="Hunt B.G."/>
        </authorList>
    </citation>
    <scope>NUCLEOTIDE SEQUENCE</scope>
    <source>
        <strain evidence="2">PL_HMW_Pooled</strain>
    </source>
</reference>
<dbReference type="AlphaFoldDB" id="A0AAE1I5M3"/>
<reference evidence="2" key="1">
    <citation type="submission" date="2021-07" db="EMBL/GenBank/DDBJ databases">
        <authorList>
            <person name="Catto M.A."/>
            <person name="Jacobson A."/>
            <person name="Kennedy G."/>
            <person name="Labadie P."/>
            <person name="Hunt B.G."/>
            <person name="Srinivasan R."/>
        </authorList>
    </citation>
    <scope>NUCLEOTIDE SEQUENCE</scope>
    <source>
        <strain evidence="2">PL_HMW_Pooled</strain>
        <tissue evidence="2">Head</tissue>
    </source>
</reference>
<gene>
    <name evidence="2" type="ORF">KUF71_013714</name>
</gene>
<proteinExistence type="predicted"/>
<organism evidence="2 3">
    <name type="scientific">Frankliniella fusca</name>
    <dbReference type="NCBI Taxonomy" id="407009"/>
    <lineage>
        <taxon>Eukaryota</taxon>
        <taxon>Metazoa</taxon>
        <taxon>Ecdysozoa</taxon>
        <taxon>Arthropoda</taxon>
        <taxon>Hexapoda</taxon>
        <taxon>Insecta</taxon>
        <taxon>Pterygota</taxon>
        <taxon>Neoptera</taxon>
        <taxon>Paraneoptera</taxon>
        <taxon>Thysanoptera</taxon>
        <taxon>Terebrantia</taxon>
        <taxon>Thripoidea</taxon>
        <taxon>Thripidae</taxon>
        <taxon>Frankliniella</taxon>
    </lineage>
</organism>
<keyword evidence="3" id="KW-1185">Reference proteome</keyword>
<feature type="region of interest" description="Disordered" evidence="1">
    <location>
        <begin position="1"/>
        <end position="24"/>
    </location>
</feature>
<dbReference type="PANTHER" id="PTHR33198">
    <property type="entry name" value="ANK_REP_REGION DOMAIN-CONTAINING PROTEIN-RELATED"/>
    <property type="match status" value="1"/>
</dbReference>
<name>A0AAE1I5M3_9NEOP</name>
<accession>A0AAE1I5M3</accession>